<sequence length="318" mass="32749">MQKLQFSMVGDALHRVRSVADHASSNQFPQKRGVMTSTQPIALLGLGAMGSRMAARLLAAGHDVVGWNRSPAPLQWLRTQGGRTAASPREAVAGARVVFSMVRDDEASRSVWLDADHGAAAALDTGAIGVECSTLSPAWIEELAASLAVPLVDAPVAGSRSQAEAGQLIFMAGGPHEAVQRVTPLLLQMGSDVHAVGANGSGSALKLAVNSLFAAQVAVMAEQLAALAHQQVALPVALAALKAMPVTSPAAAGAAAAMLAGAYAPQFPVQLMAKDLAYALAAGGQRLPLTESILARFQAAREAGLGDEHVVALHKLYR</sequence>
<accession>A0ABU2AFX3</accession>
<evidence type="ECO:0000259" key="4">
    <source>
        <dbReference type="Pfam" id="PF14833"/>
    </source>
</evidence>
<comment type="caution">
    <text evidence="5">The sequence shown here is derived from an EMBL/GenBank/DDBJ whole genome shotgun (WGS) entry which is preliminary data.</text>
</comment>
<keyword evidence="6" id="KW-1185">Reference proteome</keyword>
<dbReference type="PROSITE" id="PS00895">
    <property type="entry name" value="3_HYDROXYISOBUT_DH"/>
    <property type="match status" value="1"/>
</dbReference>
<dbReference type="InterPro" id="IPR051265">
    <property type="entry name" value="HIBADH-related_NP60_sf"/>
</dbReference>
<dbReference type="InterPro" id="IPR006115">
    <property type="entry name" value="6PGDH_NADP-bd"/>
</dbReference>
<keyword evidence="2" id="KW-0520">NAD</keyword>
<dbReference type="EMBL" id="JAVDXV010000013">
    <property type="protein sequence ID" value="MDR7336126.1"/>
    <property type="molecule type" value="Genomic_DNA"/>
</dbReference>
<evidence type="ECO:0000256" key="2">
    <source>
        <dbReference type="ARBA" id="ARBA00023027"/>
    </source>
</evidence>
<dbReference type="Pfam" id="PF03446">
    <property type="entry name" value="NAD_binding_2"/>
    <property type="match status" value="1"/>
</dbReference>
<dbReference type="Gene3D" id="1.10.1040.10">
    <property type="entry name" value="N-(1-d-carboxylethyl)-l-norvaline Dehydrogenase, domain 2"/>
    <property type="match status" value="1"/>
</dbReference>
<evidence type="ECO:0000256" key="1">
    <source>
        <dbReference type="ARBA" id="ARBA00023002"/>
    </source>
</evidence>
<dbReference type="InterPro" id="IPR013328">
    <property type="entry name" value="6PGD_dom2"/>
</dbReference>
<dbReference type="RefSeq" id="WP_310333121.1">
    <property type="nucleotide sequence ID" value="NZ_JAVDXV010000013.1"/>
</dbReference>
<dbReference type="Pfam" id="PF14833">
    <property type="entry name" value="NAD_binding_11"/>
    <property type="match status" value="1"/>
</dbReference>
<dbReference type="InterPro" id="IPR029154">
    <property type="entry name" value="HIBADH-like_NADP-bd"/>
</dbReference>
<dbReference type="InterPro" id="IPR015815">
    <property type="entry name" value="HIBADH-related"/>
</dbReference>
<dbReference type="PANTHER" id="PTHR43580:SF2">
    <property type="entry name" value="CYTOKINE-LIKE NUCLEAR FACTOR N-PAC"/>
    <property type="match status" value="1"/>
</dbReference>
<dbReference type="SUPFAM" id="SSF51735">
    <property type="entry name" value="NAD(P)-binding Rossmann-fold domains"/>
    <property type="match status" value="1"/>
</dbReference>
<protein>
    <submittedName>
        <fullName evidence="5">3-hydroxyisobutyrate dehydrogenase-like beta-hydroxyacid dehydrogenase</fullName>
    </submittedName>
</protein>
<dbReference type="PIRSF" id="PIRSF000103">
    <property type="entry name" value="HIBADH"/>
    <property type="match status" value="1"/>
</dbReference>
<dbReference type="Proteomes" id="UP001180825">
    <property type="component" value="Unassembled WGS sequence"/>
</dbReference>
<proteinExistence type="predicted"/>
<dbReference type="SUPFAM" id="SSF48179">
    <property type="entry name" value="6-phosphogluconate dehydrogenase C-terminal domain-like"/>
    <property type="match status" value="1"/>
</dbReference>
<evidence type="ECO:0000313" key="6">
    <source>
        <dbReference type="Proteomes" id="UP001180825"/>
    </source>
</evidence>
<feature type="domain" description="3-hydroxyisobutyrate dehydrogenase-like NAD-binding" evidence="4">
    <location>
        <begin position="200"/>
        <end position="316"/>
    </location>
</feature>
<dbReference type="PANTHER" id="PTHR43580">
    <property type="entry name" value="OXIDOREDUCTASE GLYR1-RELATED"/>
    <property type="match status" value="1"/>
</dbReference>
<dbReference type="InterPro" id="IPR036291">
    <property type="entry name" value="NAD(P)-bd_dom_sf"/>
</dbReference>
<evidence type="ECO:0000259" key="3">
    <source>
        <dbReference type="Pfam" id="PF03446"/>
    </source>
</evidence>
<dbReference type="InterPro" id="IPR002204">
    <property type="entry name" value="3-OH-isobutyrate_DH-rel_CS"/>
</dbReference>
<organism evidence="5 6">
    <name type="scientific">Roseateles asaccharophilus</name>
    <dbReference type="NCBI Taxonomy" id="582607"/>
    <lineage>
        <taxon>Bacteria</taxon>
        <taxon>Pseudomonadati</taxon>
        <taxon>Pseudomonadota</taxon>
        <taxon>Betaproteobacteria</taxon>
        <taxon>Burkholderiales</taxon>
        <taxon>Sphaerotilaceae</taxon>
        <taxon>Roseateles</taxon>
    </lineage>
</organism>
<feature type="domain" description="6-phosphogluconate dehydrogenase NADP-binding" evidence="3">
    <location>
        <begin position="41"/>
        <end position="197"/>
    </location>
</feature>
<dbReference type="Gene3D" id="3.40.50.720">
    <property type="entry name" value="NAD(P)-binding Rossmann-like Domain"/>
    <property type="match status" value="1"/>
</dbReference>
<dbReference type="InterPro" id="IPR008927">
    <property type="entry name" value="6-PGluconate_DH-like_C_sf"/>
</dbReference>
<reference evidence="5 6" key="1">
    <citation type="submission" date="2023-07" db="EMBL/GenBank/DDBJ databases">
        <title>Sorghum-associated microbial communities from plants grown in Nebraska, USA.</title>
        <authorList>
            <person name="Schachtman D."/>
        </authorList>
    </citation>
    <scope>NUCLEOTIDE SEQUENCE [LARGE SCALE GENOMIC DNA]</scope>
    <source>
        <strain evidence="5 6">BE316</strain>
    </source>
</reference>
<keyword evidence="1" id="KW-0560">Oxidoreductase</keyword>
<gene>
    <name evidence="5" type="ORF">J2X21_005296</name>
</gene>
<name>A0ABU2AFX3_9BURK</name>
<evidence type="ECO:0000313" key="5">
    <source>
        <dbReference type="EMBL" id="MDR7336126.1"/>
    </source>
</evidence>